<keyword evidence="8" id="KW-1185">Reference proteome</keyword>
<dbReference type="InterPro" id="IPR029021">
    <property type="entry name" value="Prot-tyrosine_phosphatase-like"/>
</dbReference>
<dbReference type="InterPro" id="IPR050348">
    <property type="entry name" value="Protein-Tyr_Phosphatase"/>
</dbReference>
<dbReference type="SMART" id="SM00404">
    <property type="entry name" value="PTPc_motif"/>
    <property type="match status" value="1"/>
</dbReference>
<feature type="domain" description="Rhodanese" evidence="6">
    <location>
        <begin position="230"/>
        <end position="346"/>
    </location>
</feature>
<protein>
    <recommendedName>
        <fullName evidence="2">protein-tyrosine-phosphatase</fullName>
        <ecNumber evidence="2">3.1.3.48</ecNumber>
    </recommendedName>
</protein>
<dbReference type="Pfam" id="PF00102">
    <property type="entry name" value="Y_phosphatase"/>
    <property type="match status" value="1"/>
</dbReference>
<dbReference type="CDD" id="cd01446">
    <property type="entry name" value="DSP_MapKP"/>
    <property type="match status" value="1"/>
</dbReference>
<dbReference type="Gene3D" id="3.40.250.10">
    <property type="entry name" value="Rhodanese-like domain"/>
    <property type="match status" value="1"/>
</dbReference>
<evidence type="ECO:0000259" key="4">
    <source>
        <dbReference type="PROSITE" id="PS50055"/>
    </source>
</evidence>
<feature type="domain" description="Tyrosine-protein phosphatase" evidence="4">
    <location>
        <begin position="485"/>
        <end position="760"/>
    </location>
</feature>
<feature type="domain" description="Tyrosine specific protein phosphatases" evidence="5">
    <location>
        <begin position="641"/>
        <end position="751"/>
    </location>
</feature>
<comment type="similarity">
    <text evidence="1">Belongs to the protein-tyrosine phosphatase family. Non-receptor class subfamily.</text>
</comment>
<dbReference type="CDD" id="cd18533">
    <property type="entry name" value="PTP_fungal"/>
    <property type="match status" value="1"/>
</dbReference>
<evidence type="ECO:0000313" key="7">
    <source>
        <dbReference type="EMBL" id="TQB68021.1"/>
    </source>
</evidence>
<evidence type="ECO:0000313" key="8">
    <source>
        <dbReference type="Proteomes" id="UP000319663"/>
    </source>
</evidence>
<organism evidence="7 8">
    <name type="scientific">Monascus purpureus</name>
    <name type="common">Red mold</name>
    <name type="synonym">Monascus anka</name>
    <dbReference type="NCBI Taxonomy" id="5098"/>
    <lineage>
        <taxon>Eukaryota</taxon>
        <taxon>Fungi</taxon>
        <taxon>Dikarya</taxon>
        <taxon>Ascomycota</taxon>
        <taxon>Pezizomycotina</taxon>
        <taxon>Eurotiomycetes</taxon>
        <taxon>Eurotiomycetidae</taxon>
        <taxon>Eurotiales</taxon>
        <taxon>Aspergillaceae</taxon>
        <taxon>Monascus</taxon>
    </lineage>
</organism>
<dbReference type="Proteomes" id="UP000319663">
    <property type="component" value="Unassembled WGS sequence"/>
</dbReference>
<dbReference type="InterPro" id="IPR001763">
    <property type="entry name" value="Rhodanese-like_dom"/>
</dbReference>
<evidence type="ECO:0000259" key="5">
    <source>
        <dbReference type="PROSITE" id="PS50056"/>
    </source>
</evidence>
<dbReference type="Gene3D" id="3.90.190.10">
    <property type="entry name" value="Protein tyrosine phosphatase superfamily"/>
    <property type="match status" value="1"/>
</dbReference>
<dbReference type="InterPro" id="IPR036873">
    <property type="entry name" value="Rhodanese-like_dom_sf"/>
</dbReference>
<dbReference type="GO" id="GO:0004725">
    <property type="term" value="F:protein tyrosine phosphatase activity"/>
    <property type="evidence" value="ECO:0007669"/>
    <property type="project" value="UniProtKB-EC"/>
</dbReference>
<proteinExistence type="inferred from homology"/>
<reference evidence="7 8" key="1">
    <citation type="submission" date="2019-06" db="EMBL/GenBank/DDBJ databases">
        <title>Wine fermentation using esterase from Monascus purpureus.</title>
        <authorList>
            <person name="Geng C."/>
            <person name="Zhang Y."/>
        </authorList>
    </citation>
    <scope>NUCLEOTIDE SEQUENCE [LARGE SCALE GENOMIC DNA]</scope>
    <source>
        <strain evidence="7">HQ1</strain>
    </source>
</reference>
<dbReference type="SUPFAM" id="SSF52821">
    <property type="entry name" value="Rhodanese/Cell cycle control phosphatase"/>
    <property type="match status" value="1"/>
</dbReference>
<name>A0A507QK66_MONPU</name>
<dbReference type="AlphaFoldDB" id="A0A507QK66"/>
<dbReference type="PROSITE" id="PS50056">
    <property type="entry name" value="TYR_PHOSPHATASE_2"/>
    <property type="match status" value="1"/>
</dbReference>
<accession>A0A507QK66</accession>
<evidence type="ECO:0000256" key="2">
    <source>
        <dbReference type="ARBA" id="ARBA00013064"/>
    </source>
</evidence>
<evidence type="ECO:0000256" key="1">
    <source>
        <dbReference type="ARBA" id="ARBA00009649"/>
    </source>
</evidence>
<dbReference type="EMBL" id="VIFY01000264">
    <property type="protein sequence ID" value="TQB68021.1"/>
    <property type="molecule type" value="Genomic_DNA"/>
</dbReference>
<feature type="region of interest" description="Disordered" evidence="3">
    <location>
        <begin position="1"/>
        <end position="48"/>
    </location>
</feature>
<gene>
    <name evidence="7" type="ORF">MPDQ_004174</name>
</gene>
<comment type="caution">
    <text evidence="7">The sequence shown here is derived from an EMBL/GenBank/DDBJ whole genome shotgun (WGS) entry which is preliminary data.</text>
</comment>
<sequence length="775" mass="86623">MSVLSMRDSSSSPFNVATHPTDSIAEGLAPNYFDGGTENPHSRTGSIQDTCDEISYNALSHKEASKSPSRWQLLPQMGAFEASLNKSKTWSGMDEEHRDIATPGLSKGETHRVEPVSKTTASALPLMGYFSPQIPGKSSQGAENATAMGECLNLQKGADRTMACFSSSTNTPRSNLWNDKRKYPPYHGSDQVLSMPNLSISRANTLPATFTDFDACSISPDRCVELLESFPDEVLLLDIRPFAHFARANINDSLNLCIPTTLLKRRSFDTHKLEGTFTNEASKKRFSRWRSCRFIIVYDAFTSSVKDAGPLVNVLKKFTEDGWTGEGLIIRGGFKAFSEKFPGFVKQPQPQSQSRRATLKEQTSMNLTLPSIAPVVGGCAIPEESPAANPFFGNIRQNLDLIGGVGQIAVKCPEKLTESRRRRLPLWLRAATDFKDQGRTVSVKFLGLEKEELHRMRQALSYEPSMSSNASTRQFRVAGIEKGTKNRYNDVYPFEHSRVHLQDVPVGGCDYDFWRVVWEQGINIIVSLTAEVERGQVKCHPYWESGDYGPLKLKCVSQQHIFINSGDVQHVDPRNRPVRDQSSLDGQNAFVQQPVDNSFIIVRHFSLSHSFFPFQPLREITQLQYPYWPDFGTTSQPFHLLKLIEQCDEVRRATSTVRLGDHESESGRQRPIIVHCSAGCGRTGAFCTVDSVLDMLKRQCAEGALRFRETDNEDPAGDGWIFDKGLDLIAKTVGDFRTQRPSMVQNLSQFVLCYESVLEWIASQMVEETAGTHVA</sequence>
<dbReference type="PANTHER" id="PTHR19134">
    <property type="entry name" value="RECEPTOR-TYPE TYROSINE-PROTEIN PHOSPHATASE"/>
    <property type="match status" value="1"/>
</dbReference>
<dbReference type="PROSITE" id="PS00383">
    <property type="entry name" value="TYR_PHOSPHATASE_1"/>
    <property type="match status" value="1"/>
</dbReference>
<dbReference type="InterPro" id="IPR000242">
    <property type="entry name" value="PTP_cat"/>
</dbReference>
<dbReference type="PRINTS" id="PR00700">
    <property type="entry name" value="PRTYPHPHTASE"/>
</dbReference>
<dbReference type="EC" id="3.1.3.48" evidence="2"/>
<dbReference type="SUPFAM" id="SSF52799">
    <property type="entry name" value="(Phosphotyrosine protein) phosphatases II"/>
    <property type="match status" value="1"/>
</dbReference>
<evidence type="ECO:0000256" key="3">
    <source>
        <dbReference type="SAM" id="MobiDB-lite"/>
    </source>
</evidence>
<dbReference type="SMART" id="SM00194">
    <property type="entry name" value="PTPc"/>
    <property type="match status" value="1"/>
</dbReference>
<evidence type="ECO:0000259" key="6">
    <source>
        <dbReference type="PROSITE" id="PS50206"/>
    </source>
</evidence>
<dbReference type="PROSITE" id="PS50055">
    <property type="entry name" value="TYR_PHOSPHATASE_PTP"/>
    <property type="match status" value="1"/>
</dbReference>
<dbReference type="PROSITE" id="PS50206">
    <property type="entry name" value="RHODANESE_3"/>
    <property type="match status" value="1"/>
</dbReference>
<dbReference type="FunFam" id="3.40.250.10:FF:000051">
    <property type="entry name" value="Protein tyrosine phosphatase (Pyp1), putative"/>
    <property type="match status" value="1"/>
</dbReference>
<dbReference type="PANTHER" id="PTHR19134:SF561">
    <property type="entry name" value="PROTEIN TYROSINE PHOSPHATASE 36E, ISOFORM A"/>
    <property type="match status" value="1"/>
</dbReference>
<dbReference type="STRING" id="5098.A0A507QK66"/>
<dbReference type="InterPro" id="IPR000387">
    <property type="entry name" value="Tyr_Pase_dom"/>
</dbReference>
<dbReference type="InterPro" id="IPR003595">
    <property type="entry name" value="Tyr_Pase_cat"/>
</dbReference>
<feature type="compositionally biased region" description="Low complexity" evidence="3">
    <location>
        <begin position="1"/>
        <end position="12"/>
    </location>
</feature>
<dbReference type="InterPro" id="IPR016130">
    <property type="entry name" value="Tyr_Pase_AS"/>
</dbReference>